<protein>
    <submittedName>
        <fullName evidence="2">Uncharacterized protein</fullName>
    </submittedName>
</protein>
<keyword evidence="3" id="KW-1185">Reference proteome</keyword>
<sequence length="25" mass="2758">MANKTRLKGLATQFGKADQTHGEVR</sequence>
<name>A0A834WPU7_9FABA</name>
<accession>A0A834WPU7</accession>
<dbReference type="EMBL" id="JAAIUW010000005">
    <property type="protein sequence ID" value="KAF7831590.1"/>
    <property type="molecule type" value="Genomic_DNA"/>
</dbReference>
<evidence type="ECO:0000256" key="1">
    <source>
        <dbReference type="SAM" id="MobiDB-lite"/>
    </source>
</evidence>
<dbReference type="Proteomes" id="UP000634136">
    <property type="component" value="Unassembled WGS sequence"/>
</dbReference>
<reference evidence="2" key="1">
    <citation type="submission" date="2020-09" db="EMBL/GenBank/DDBJ databases">
        <title>Genome-Enabled Discovery of Anthraquinone Biosynthesis in Senna tora.</title>
        <authorList>
            <person name="Kang S.-H."/>
            <person name="Pandey R.P."/>
            <person name="Lee C.-M."/>
            <person name="Sim J.-S."/>
            <person name="Jeong J.-T."/>
            <person name="Choi B.-S."/>
            <person name="Jung M."/>
            <person name="Ginzburg D."/>
            <person name="Zhao K."/>
            <person name="Won S.Y."/>
            <person name="Oh T.-J."/>
            <person name="Yu Y."/>
            <person name="Kim N.-H."/>
            <person name="Lee O.R."/>
            <person name="Lee T.-H."/>
            <person name="Bashyal P."/>
            <person name="Kim T.-S."/>
            <person name="Lee W.-H."/>
            <person name="Kawkins C."/>
            <person name="Kim C.-K."/>
            <person name="Kim J.S."/>
            <person name="Ahn B.O."/>
            <person name="Rhee S.Y."/>
            <person name="Sohng J.K."/>
        </authorList>
    </citation>
    <scope>NUCLEOTIDE SEQUENCE</scope>
    <source>
        <tissue evidence="2">Leaf</tissue>
    </source>
</reference>
<comment type="caution">
    <text evidence="2">The sequence shown here is derived from an EMBL/GenBank/DDBJ whole genome shotgun (WGS) entry which is preliminary data.</text>
</comment>
<feature type="region of interest" description="Disordered" evidence="1">
    <location>
        <begin position="1"/>
        <end position="25"/>
    </location>
</feature>
<organism evidence="2 3">
    <name type="scientific">Senna tora</name>
    <dbReference type="NCBI Taxonomy" id="362788"/>
    <lineage>
        <taxon>Eukaryota</taxon>
        <taxon>Viridiplantae</taxon>
        <taxon>Streptophyta</taxon>
        <taxon>Embryophyta</taxon>
        <taxon>Tracheophyta</taxon>
        <taxon>Spermatophyta</taxon>
        <taxon>Magnoliopsida</taxon>
        <taxon>eudicotyledons</taxon>
        <taxon>Gunneridae</taxon>
        <taxon>Pentapetalae</taxon>
        <taxon>rosids</taxon>
        <taxon>fabids</taxon>
        <taxon>Fabales</taxon>
        <taxon>Fabaceae</taxon>
        <taxon>Caesalpinioideae</taxon>
        <taxon>Cassia clade</taxon>
        <taxon>Senna</taxon>
    </lineage>
</organism>
<evidence type="ECO:0000313" key="2">
    <source>
        <dbReference type="EMBL" id="KAF7831590.1"/>
    </source>
</evidence>
<gene>
    <name evidence="2" type="ORF">G2W53_013923</name>
</gene>
<evidence type="ECO:0000313" key="3">
    <source>
        <dbReference type="Proteomes" id="UP000634136"/>
    </source>
</evidence>
<proteinExistence type="predicted"/>
<dbReference type="AlphaFoldDB" id="A0A834WPU7"/>